<evidence type="ECO:0000313" key="1">
    <source>
        <dbReference type="EMBL" id="CAG8438671.1"/>
    </source>
</evidence>
<evidence type="ECO:0000313" key="2">
    <source>
        <dbReference type="Proteomes" id="UP000789702"/>
    </source>
</evidence>
<sequence length="481" mass="52106">MCDHTENSCNEILDINNSNEQSGFKFSLDSIAIKPPSPSPVSPVSSPLTTSNLKFASQSDLGRLFALQGNGGVTSESGTSSPSGGGSEQIEHSQQFLHKISRPIPPSLNTNFSQLLMSHNGSNFSSPPYQSDSLDDGSGHRRRDSNVSTMSIQLHDVVPGHQRRDSNVSSMSMQLDTPTPSSGTESGNEDESKSTSYPFTFSQKPLTLSRPSTPTTPPPYPSSFYSAPTARTGVSSLISHHPQRMRRMSLDISIETGSLNYSPDGKIDKPSPMHRAVRARRASLLPKTKSFQRVANELQEEARPIEAEIKQEYKTTKVLKNESDNTMDTGKLSEEFLNNWIKFRDIQPSPPPYTASRLNPENELAFRQDTPSPTSSVGPWPSCSRIKRKASDDRFEPYFNPKRRAVSPSLVGSPPIVSGLSSPSANGSPSYSSYATGSSSNGGVGGNGYTPTSRGQIKSNSGLVNLHDANGSFSRMNLNGE</sequence>
<organism evidence="1 2">
    <name type="scientific">Dentiscutata heterogama</name>
    <dbReference type="NCBI Taxonomy" id="1316150"/>
    <lineage>
        <taxon>Eukaryota</taxon>
        <taxon>Fungi</taxon>
        <taxon>Fungi incertae sedis</taxon>
        <taxon>Mucoromycota</taxon>
        <taxon>Glomeromycotina</taxon>
        <taxon>Glomeromycetes</taxon>
        <taxon>Diversisporales</taxon>
        <taxon>Gigasporaceae</taxon>
        <taxon>Dentiscutata</taxon>
    </lineage>
</organism>
<name>A0ACA9JVN2_9GLOM</name>
<proteinExistence type="predicted"/>
<reference evidence="1" key="1">
    <citation type="submission" date="2021-06" db="EMBL/GenBank/DDBJ databases">
        <authorList>
            <person name="Kallberg Y."/>
            <person name="Tangrot J."/>
            <person name="Rosling A."/>
        </authorList>
    </citation>
    <scope>NUCLEOTIDE SEQUENCE</scope>
    <source>
        <strain evidence="1">IL203A</strain>
    </source>
</reference>
<comment type="caution">
    <text evidence="1">The sequence shown here is derived from an EMBL/GenBank/DDBJ whole genome shotgun (WGS) entry which is preliminary data.</text>
</comment>
<keyword evidence="2" id="KW-1185">Reference proteome</keyword>
<dbReference type="Proteomes" id="UP000789702">
    <property type="component" value="Unassembled WGS sequence"/>
</dbReference>
<dbReference type="EMBL" id="CAJVPU010000037">
    <property type="protein sequence ID" value="CAG8438671.1"/>
    <property type="molecule type" value="Genomic_DNA"/>
</dbReference>
<gene>
    <name evidence="1" type="ORF">DHETER_LOCUS96</name>
</gene>
<accession>A0ACA9JVN2</accession>
<protein>
    <submittedName>
        <fullName evidence="1">11268_t:CDS:1</fullName>
    </submittedName>
</protein>